<dbReference type="AlphaFoldDB" id="A0A9X3YJ96"/>
<dbReference type="EMBL" id="JAOVZO020000003">
    <property type="protein sequence ID" value="MDC8012121.1"/>
    <property type="molecule type" value="Genomic_DNA"/>
</dbReference>
<proteinExistence type="predicted"/>
<keyword evidence="5 6" id="KW-0472">Membrane</keyword>
<evidence type="ECO:0000256" key="6">
    <source>
        <dbReference type="SAM" id="Phobius"/>
    </source>
</evidence>
<dbReference type="PIRSF" id="PIRSF006324">
    <property type="entry name" value="LeuE"/>
    <property type="match status" value="1"/>
</dbReference>
<gene>
    <name evidence="7" type="ORF">OD750_006125</name>
</gene>
<accession>A0A9X3YJ96</accession>
<feature type="transmembrane region" description="Helical" evidence="6">
    <location>
        <begin position="62"/>
        <end position="83"/>
    </location>
</feature>
<reference evidence="7" key="1">
    <citation type="submission" date="2023-02" db="EMBL/GenBank/DDBJ databases">
        <title>Tahibacter soli sp. nov. isolated from soil.</title>
        <authorList>
            <person name="Baek J.H."/>
            <person name="Lee J.K."/>
            <person name="Choi D.G."/>
            <person name="Jeon C.O."/>
        </authorList>
    </citation>
    <scope>NUCLEOTIDE SEQUENCE</scope>
    <source>
        <strain evidence="7">BL</strain>
    </source>
</reference>
<feature type="transmembrane region" description="Helical" evidence="6">
    <location>
        <begin position="187"/>
        <end position="205"/>
    </location>
</feature>
<dbReference type="InterPro" id="IPR001123">
    <property type="entry name" value="LeuE-type"/>
</dbReference>
<evidence type="ECO:0000256" key="5">
    <source>
        <dbReference type="ARBA" id="ARBA00023136"/>
    </source>
</evidence>
<dbReference type="PANTHER" id="PTHR30086:SF20">
    <property type="entry name" value="ARGININE EXPORTER PROTEIN ARGO-RELATED"/>
    <property type="match status" value="1"/>
</dbReference>
<evidence type="ECO:0000313" key="8">
    <source>
        <dbReference type="Proteomes" id="UP001139971"/>
    </source>
</evidence>
<dbReference type="Pfam" id="PF01810">
    <property type="entry name" value="LysE"/>
    <property type="match status" value="1"/>
</dbReference>
<evidence type="ECO:0000313" key="7">
    <source>
        <dbReference type="EMBL" id="MDC8012121.1"/>
    </source>
</evidence>
<name>A0A9X3YJ96_9GAMM</name>
<dbReference type="PANTHER" id="PTHR30086">
    <property type="entry name" value="ARGININE EXPORTER PROTEIN ARGO"/>
    <property type="match status" value="1"/>
</dbReference>
<organism evidence="7 8">
    <name type="scientific">Tahibacter soli</name>
    <dbReference type="NCBI Taxonomy" id="2983605"/>
    <lineage>
        <taxon>Bacteria</taxon>
        <taxon>Pseudomonadati</taxon>
        <taxon>Pseudomonadota</taxon>
        <taxon>Gammaproteobacteria</taxon>
        <taxon>Lysobacterales</taxon>
        <taxon>Rhodanobacteraceae</taxon>
        <taxon>Tahibacter</taxon>
    </lineage>
</organism>
<keyword evidence="2" id="KW-1003">Cell membrane</keyword>
<dbReference type="Proteomes" id="UP001139971">
    <property type="component" value="Unassembled WGS sequence"/>
</dbReference>
<evidence type="ECO:0000256" key="2">
    <source>
        <dbReference type="ARBA" id="ARBA00022475"/>
    </source>
</evidence>
<comment type="caution">
    <text evidence="7">The sequence shown here is derived from an EMBL/GenBank/DDBJ whole genome shotgun (WGS) entry which is preliminary data.</text>
</comment>
<dbReference type="GO" id="GO:0015171">
    <property type="term" value="F:amino acid transmembrane transporter activity"/>
    <property type="evidence" value="ECO:0007669"/>
    <property type="project" value="TreeGrafter"/>
</dbReference>
<comment type="subcellular location">
    <subcellularLocation>
        <location evidence="1">Cell membrane</location>
        <topology evidence="1">Multi-pass membrane protein</topology>
    </subcellularLocation>
</comment>
<evidence type="ECO:0000256" key="4">
    <source>
        <dbReference type="ARBA" id="ARBA00022989"/>
    </source>
</evidence>
<keyword evidence="8" id="KW-1185">Reference proteome</keyword>
<keyword evidence="3 6" id="KW-0812">Transmembrane</keyword>
<evidence type="ECO:0000256" key="3">
    <source>
        <dbReference type="ARBA" id="ARBA00022692"/>
    </source>
</evidence>
<dbReference type="RefSeq" id="WP_263543376.1">
    <property type="nucleotide sequence ID" value="NZ_JAOVZO020000003.1"/>
</dbReference>
<feature type="transmembrane region" description="Helical" evidence="6">
    <location>
        <begin position="37"/>
        <end position="55"/>
    </location>
</feature>
<evidence type="ECO:0000256" key="1">
    <source>
        <dbReference type="ARBA" id="ARBA00004651"/>
    </source>
</evidence>
<sequence>MNSYLAFCAAALAVTLAPGPDTFLVIGNAVKNGARGGLATVAGITSGGVVPMALFAGGLAQLLVYSAAAFLVVKTLGALYLLWIGANALRGAFAPARDIDAAAAGSVQPSLRRAYWQGVLTNALNPKIALFYLAFLPQFMDPAQPVALQSVLLIGTHYAMGLAWLSLVALAAARLGGWLSRGRVRRWLDGVVGAVMLGFGIRLAFATK</sequence>
<dbReference type="GO" id="GO:0005886">
    <property type="term" value="C:plasma membrane"/>
    <property type="evidence" value="ECO:0007669"/>
    <property type="project" value="UniProtKB-SubCell"/>
</dbReference>
<feature type="transmembrane region" description="Helical" evidence="6">
    <location>
        <begin position="146"/>
        <end position="175"/>
    </location>
</feature>
<keyword evidence="4 6" id="KW-1133">Transmembrane helix</keyword>
<protein>
    <submittedName>
        <fullName evidence="7">LysE family translocator</fullName>
    </submittedName>
</protein>